<evidence type="ECO:0000313" key="3">
    <source>
        <dbReference type="Proteomes" id="UP001497744"/>
    </source>
</evidence>
<dbReference type="PROSITE" id="PS51257">
    <property type="entry name" value="PROKAR_LIPOPROTEIN"/>
    <property type="match status" value="1"/>
</dbReference>
<evidence type="ECO:0000313" key="2">
    <source>
        <dbReference type="EMBL" id="GIX62460.1"/>
    </source>
</evidence>
<dbReference type="EMBL" id="BPLF01000002">
    <property type="protein sequence ID" value="GIX62460.1"/>
    <property type="molecule type" value="Genomic_DNA"/>
</dbReference>
<comment type="caution">
    <text evidence="2">The sequence shown here is derived from an EMBL/GenBank/DDBJ whole genome shotgun (WGS) entry which is preliminary data.</text>
</comment>
<dbReference type="GeneID" id="94193941"/>
<reference evidence="2 3" key="1">
    <citation type="submission" date="2021-06" db="EMBL/GenBank/DDBJ databases">
        <title>Genome sequence of Babesia caballi.</title>
        <authorList>
            <person name="Yamagishi J."/>
            <person name="Kidaka T."/>
            <person name="Ochi A."/>
        </authorList>
    </citation>
    <scope>NUCLEOTIDE SEQUENCE [LARGE SCALE GENOMIC DNA]</scope>
    <source>
        <strain evidence="2">USDA-D6B2</strain>
    </source>
</reference>
<feature type="compositionally biased region" description="Pro residues" evidence="1">
    <location>
        <begin position="302"/>
        <end position="315"/>
    </location>
</feature>
<organism evidence="2 3">
    <name type="scientific">Babesia caballi</name>
    <dbReference type="NCBI Taxonomy" id="5871"/>
    <lineage>
        <taxon>Eukaryota</taxon>
        <taxon>Sar</taxon>
        <taxon>Alveolata</taxon>
        <taxon>Apicomplexa</taxon>
        <taxon>Aconoidasida</taxon>
        <taxon>Piroplasmida</taxon>
        <taxon>Babesiidae</taxon>
        <taxon>Babesia</taxon>
    </lineage>
</organism>
<dbReference type="AlphaFoldDB" id="A0AAV4LSB8"/>
<name>A0AAV4LSB8_BABCB</name>
<keyword evidence="3" id="KW-1185">Reference proteome</keyword>
<proteinExistence type="predicted"/>
<feature type="region of interest" description="Disordered" evidence="1">
    <location>
        <begin position="294"/>
        <end position="315"/>
    </location>
</feature>
<dbReference type="Proteomes" id="UP001497744">
    <property type="component" value="Unassembled WGS sequence"/>
</dbReference>
<evidence type="ECO:0000256" key="1">
    <source>
        <dbReference type="SAM" id="MobiDB-lite"/>
    </source>
</evidence>
<protein>
    <submittedName>
        <fullName evidence="2">Uncharacterized protein</fullName>
    </submittedName>
</protein>
<gene>
    <name evidence="2" type="ORF">BcabD6B2_18950</name>
</gene>
<dbReference type="RefSeq" id="XP_067714529.1">
    <property type="nucleotide sequence ID" value="XM_067858428.1"/>
</dbReference>
<sequence>MGEKEKLTQPPENLKEAVDWLALAGGGWGGSGCGLGKHQELEKALKQLEGFDHTFTSNFSSLSLSGLIYALANNFGYEFLGHMSQGGGFNFNGKGIIQQGNNYTSKYQDAAWNGSDDAKDMARIFLCASAMAFFGLSYLYWRCKRTQGGGWGAEHLTGSGTDPLGFFITTMGYQSNYLDSGKKGGNIVSLLEENGKGFDGLVQPATQIIYDNYVRKLKDTYKPASDTLGSPLTGCYNFAKYYCKYKFKNAGDINGTLTAIKETLEKFSTLCYSYSYLKDDINISYRLICQTPHPPRPERRFPPPSPPAPSPAHSQ</sequence>
<accession>A0AAV4LSB8</accession>